<reference evidence="4 5" key="1">
    <citation type="submission" date="2023-10" db="EMBL/GenBank/DDBJ databases">
        <title>Draft genome sequence of Xylaria bambusicola isolate GMP-LS, the root and basal stem rot pathogen of sugarcane in Indonesia.</title>
        <authorList>
            <person name="Selvaraj P."/>
            <person name="Muralishankar V."/>
            <person name="Muruganantham S."/>
            <person name="Sp S."/>
            <person name="Haryani S."/>
            <person name="Lau K.J.X."/>
            <person name="Naqvi N.I."/>
        </authorList>
    </citation>
    <scope>NUCLEOTIDE SEQUENCE [LARGE SCALE GENOMIC DNA]</scope>
    <source>
        <strain evidence="4">GMP-LS</strain>
    </source>
</reference>
<comment type="caution">
    <text evidence="4">The sequence shown here is derived from an EMBL/GenBank/DDBJ whole genome shotgun (WGS) entry which is preliminary data.</text>
</comment>
<sequence length="227" mass="24680">MALALNVGRPARIYVADLPWDAEAKGGVIERIQREAQSDDGYNDGKHEPTEVRFLDLHLTGFENVRKCAAEFFAQEERLDIIVLNAGIIGNRQAGADVRVVIVSSQGHAVALVGGIQFDKLKTDCADMSYAQRYGQSKLALIGLARELTQHYPSLTTASVRPGRILTGMATALGKESLMVRLTAPLAPLVFVSVAIGIKNHLWAATNPNIVSGKYYEPVGVPDKEKR</sequence>
<evidence type="ECO:0000256" key="2">
    <source>
        <dbReference type="ARBA" id="ARBA00022857"/>
    </source>
</evidence>
<dbReference type="PRINTS" id="PR00081">
    <property type="entry name" value="GDHRDH"/>
</dbReference>
<evidence type="ECO:0000313" key="4">
    <source>
        <dbReference type="EMBL" id="KAK5624919.1"/>
    </source>
</evidence>
<keyword evidence="3" id="KW-0560">Oxidoreductase</keyword>
<comment type="similarity">
    <text evidence="1">Belongs to the short-chain dehydrogenases/reductases (SDR) family.</text>
</comment>
<dbReference type="PANTHER" id="PTHR24320">
    <property type="entry name" value="RETINOL DEHYDROGENASE"/>
    <property type="match status" value="1"/>
</dbReference>
<evidence type="ECO:0000256" key="3">
    <source>
        <dbReference type="ARBA" id="ARBA00023002"/>
    </source>
</evidence>
<dbReference type="Gene3D" id="3.40.50.720">
    <property type="entry name" value="NAD(P)-binding Rossmann-like Domain"/>
    <property type="match status" value="2"/>
</dbReference>
<name>A0AAN7UNZ7_9PEZI</name>
<dbReference type="EMBL" id="JAWHQM010000002">
    <property type="protein sequence ID" value="KAK5624919.1"/>
    <property type="molecule type" value="Genomic_DNA"/>
</dbReference>
<dbReference type="InterPro" id="IPR002347">
    <property type="entry name" value="SDR_fam"/>
</dbReference>
<keyword evidence="2" id="KW-0521">NADP</keyword>
<protein>
    <submittedName>
        <fullName evidence="4">Uncharacterized protein</fullName>
    </submittedName>
</protein>
<dbReference type="AlphaFoldDB" id="A0AAN7UNZ7"/>
<dbReference type="InterPro" id="IPR036291">
    <property type="entry name" value="NAD(P)-bd_dom_sf"/>
</dbReference>
<accession>A0AAN7UNZ7</accession>
<organism evidence="4 5">
    <name type="scientific">Xylaria bambusicola</name>
    <dbReference type="NCBI Taxonomy" id="326684"/>
    <lineage>
        <taxon>Eukaryota</taxon>
        <taxon>Fungi</taxon>
        <taxon>Dikarya</taxon>
        <taxon>Ascomycota</taxon>
        <taxon>Pezizomycotina</taxon>
        <taxon>Sordariomycetes</taxon>
        <taxon>Xylariomycetidae</taxon>
        <taxon>Xylariales</taxon>
        <taxon>Xylariaceae</taxon>
        <taxon>Xylaria</taxon>
    </lineage>
</organism>
<dbReference type="SUPFAM" id="SSF51735">
    <property type="entry name" value="NAD(P)-binding Rossmann-fold domains"/>
    <property type="match status" value="1"/>
</dbReference>
<dbReference type="PANTHER" id="PTHR24320:SF282">
    <property type="entry name" value="WW DOMAIN-CONTAINING OXIDOREDUCTASE"/>
    <property type="match status" value="1"/>
</dbReference>
<evidence type="ECO:0000256" key="1">
    <source>
        <dbReference type="ARBA" id="ARBA00006484"/>
    </source>
</evidence>
<keyword evidence="5" id="KW-1185">Reference proteome</keyword>
<evidence type="ECO:0000313" key="5">
    <source>
        <dbReference type="Proteomes" id="UP001305414"/>
    </source>
</evidence>
<dbReference type="GO" id="GO:0016491">
    <property type="term" value="F:oxidoreductase activity"/>
    <property type="evidence" value="ECO:0007669"/>
    <property type="project" value="UniProtKB-KW"/>
</dbReference>
<dbReference type="Proteomes" id="UP001305414">
    <property type="component" value="Unassembled WGS sequence"/>
</dbReference>
<gene>
    <name evidence="4" type="ORF">RRF57_000635</name>
</gene>
<proteinExistence type="inferred from homology"/>